<evidence type="ECO:0000256" key="2">
    <source>
        <dbReference type="ARBA" id="ARBA00022475"/>
    </source>
</evidence>
<gene>
    <name evidence="8" type="ORF">COY37_05995</name>
</gene>
<dbReference type="InterPro" id="IPR018076">
    <property type="entry name" value="T2SS_GspF_dom"/>
</dbReference>
<dbReference type="EMBL" id="PFNG01000144">
    <property type="protein sequence ID" value="PIZ38587.1"/>
    <property type="molecule type" value="Genomic_DNA"/>
</dbReference>
<protein>
    <recommendedName>
        <fullName evidence="7">VWFA domain-containing protein</fullName>
    </recommendedName>
</protein>
<dbReference type="InterPro" id="IPR042094">
    <property type="entry name" value="T2SS_GspF_sf"/>
</dbReference>
<evidence type="ECO:0000313" key="9">
    <source>
        <dbReference type="Proteomes" id="UP000230956"/>
    </source>
</evidence>
<accession>A0A2M7T7T5</accession>
<organism evidence="8 9">
    <name type="scientific">Candidatus Aquicultor secundus</name>
    <dbReference type="NCBI Taxonomy" id="1973895"/>
    <lineage>
        <taxon>Bacteria</taxon>
        <taxon>Bacillati</taxon>
        <taxon>Actinomycetota</taxon>
        <taxon>Candidatus Aquicultoria</taxon>
        <taxon>Candidatus Aquicultorales</taxon>
        <taxon>Candidatus Aquicultoraceae</taxon>
        <taxon>Candidatus Aquicultor</taxon>
    </lineage>
</organism>
<sequence length="544" mass="60094">MKGKPIADAKAAAGHFVRLMGSDDQISVIAFSSKPNLVADYNSNKKRVINSINAIQASGETAVYDALSLAARQIKTSGLKQNYIVLLSDGGDTVSRTKPLICIDQLRALKVPVYTIALKSPEFDIGTLENISSQSGGKLLQAINSDELNPFYSRIAEQIKNNIEIEYRSPGFDTKDIDLDITIGQGSKLLHINAAYQNPTFLDGDKAGDPPVRIKPIVDNWLARSGIILVAFLTSSLFIYGVIAVFTRQRSLLKQQMGMYEQIWSQAQNGNKNEPSDTNPYISKALGVIGYLAEKRGFVELARVKLEQAGLPLRPVEYIFFHALIVLVPSILLQVLFSKLALTLLFIILLTILPMLFVQVSIDRRKNRFNEMLPDTISMLAGSLRAGYSMLQAISLASEESKPPISDEFKRVLSETRLGLSIEVALNKMAARVESDDFHWMVLAINIQREVGGNLAEILDIVAKTIRERETLKRQIKTLTAEGRLSSYILIALPFAITAILLVINPGYMSLLFTNVLGWIMAGVAGILMIIGIIWMRKIVSIEV</sequence>
<keyword evidence="2" id="KW-1003">Cell membrane</keyword>
<feature type="domain" description="VWFA" evidence="7">
    <location>
        <begin position="1"/>
        <end position="155"/>
    </location>
</feature>
<dbReference type="Proteomes" id="UP000230956">
    <property type="component" value="Unassembled WGS sequence"/>
</dbReference>
<dbReference type="RefSeq" id="WP_286678738.1">
    <property type="nucleotide sequence ID" value="NZ_MNXI01000101.1"/>
</dbReference>
<evidence type="ECO:0000259" key="7">
    <source>
        <dbReference type="PROSITE" id="PS50234"/>
    </source>
</evidence>
<dbReference type="Gene3D" id="1.20.81.30">
    <property type="entry name" value="Type II secretion system (T2SS), domain F"/>
    <property type="match status" value="1"/>
</dbReference>
<reference evidence="9" key="1">
    <citation type="submission" date="2017-09" db="EMBL/GenBank/DDBJ databases">
        <title>Depth-based differentiation of microbial function through sediment-hosted aquifers and enrichment of novel symbionts in the deep terrestrial subsurface.</title>
        <authorList>
            <person name="Probst A.J."/>
            <person name="Ladd B."/>
            <person name="Jarett J.K."/>
            <person name="Geller-Mcgrath D.E."/>
            <person name="Sieber C.M.K."/>
            <person name="Emerson J.B."/>
            <person name="Anantharaman K."/>
            <person name="Thomas B.C."/>
            <person name="Malmstrom R."/>
            <person name="Stieglmeier M."/>
            <person name="Klingl A."/>
            <person name="Woyke T."/>
            <person name="Ryan C.M."/>
            <person name="Banfield J.F."/>
        </authorList>
    </citation>
    <scope>NUCLEOTIDE SEQUENCE [LARGE SCALE GENOMIC DNA]</scope>
</reference>
<comment type="caution">
    <text evidence="8">The sequence shown here is derived from an EMBL/GenBank/DDBJ whole genome shotgun (WGS) entry which is preliminary data.</text>
</comment>
<dbReference type="GO" id="GO:0005886">
    <property type="term" value="C:plasma membrane"/>
    <property type="evidence" value="ECO:0007669"/>
    <property type="project" value="UniProtKB-SubCell"/>
</dbReference>
<dbReference type="SMART" id="SM00327">
    <property type="entry name" value="VWA"/>
    <property type="match status" value="1"/>
</dbReference>
<dbReference type="InterPro" id="IPR002035">
    <property type="entry name" value="VWF_A"/>
</dbReference>
<evidence type="ECO:0000256" key="3">
    <source>
        <dbReference type="ARBA" id="ARBA00022692"/>
    </source>
</evidence>
<feature type="transmembrane region" description="Helical" evidence="6">
    <location>
        <begin position="221"/>
        <end position="247"/>
    </location>
</feature>
<dbReference type="Pfam" id="PF00482">
    <property type="entry name" value="T2SSF"/>
    <property type="match status" value="1"/>
</dbReference>
<evidence type="ECO:0000256" key="4">
    <source>
        <dbReference type="ARBA" id="ARBA00022989"/>
    </source>
</evidence>
<evidence type="ECO:0000256" key="6">
    <source>
        <dbReference type="SAM" id="Phobius"/>
    </source>
</evidence>
<keyword evidence="3 6" id="KW-0812">Transmembrane</keyword>
<proteinExistence type="predicted"/>
<dbReference type="SUPFAM" id="SSF53300">
    <property type="entry name" value="vWA-like"/>
    <property type="match status" value="1"/>
</dbReference>
<feature type="transmembrane region" description="Helical" evidence="6">
    <location>
        <begin position="485"/>
        <end position="504"/>
    </location>
</feature>
<dbReference type="Gene3D" id="3.40.50.410">
    <property type="entry name" value="von Willebrand factor, type A domain"/>
    <property type="match status" value="1"/>
</dbReference>
<dbReference type="PANTHER" id="PTHR35007">
    <property type="entry name" value="INTEGRAL MEMBRANE PROTEIN-RELATED"/>
    <property type="match status" value="1"/>
</dbReference>
<feature type="transmembrane region" description="Helical" evidence="6">
    <location>
        <begin position="516"/>
        <end position="536"/>
    </location>
</feature>
<comment type="subcellular location">
    <subcellularLocation>
        <location evidence="1">Cell membrane</location>
        <topology evidence="1">Multi-pass membrane protein</topology>
    </subcellularLocation>
</comment>
<keyword evidence="5 6" id="KW-0472">Membrane</keyword>
<evidence type="ECO:0000256" key="5">
    <source>
        <dbReference type="ARBA" id="ARBA00023136"/>
    </source>
</evidence>
<keyword evidence="4 6" id="KW-1133">Transmembrane helix</keyword>
<dbReference type="Pfam" id="PF13519">
    <property type="entry name" value="VWA_2"/>
    <property type="match status" value="1"/>
</dbReference>
<feature type="transmembrane region" description="Helical" evidence="6">
    <location>
        <begin position="318"/>
        <end position="337"/>
    </location>
</feature>
<dbReference type="PANTHER" id="PTHR35007:SF1">
    <property type="entry name" value="PILUS ASSEMBLY PROTEIN"/>
    <property type="match status" value="1"/>
</dbReference>
<evidence type="ECO:0000313" key="8">
    <source>
        <dbReference type="EMBL" id="PIZ38587.1"/>
    </source>
</evidence>
<name>A0A2M7T7T5_9ACTN</name>
<dbReference type="AlphaFoldDB" id="A0A2M7T7T5"/>
<feature type="transmembrane region" description="Helical" evidence="6">
    <location>
        <begin position="343"/>
        <end position="362"/>
    </location>
</feature>
<dbReference type="PROSITE" id="PS50234">
    <property type="entry name" value="VWFA"/>
    <property type="match status" value="1"/>
</dbReference>
<dbReference type="InterPro" id="IPR036465">
    <property type="entry name" value="vWFA_dom_sf"/>
</dbReference>
<dbReference type="CDD" id="cd00198">
    <property type="entry name" value="vWFA"/>
    <property type="match status" value="1"/>
</dbReference>
<evidence type="ECO:0000256" key="1">
    <source>
        <dbReference type="ARBA" id="ARBA00004651"/>
    </source>
</evidence>